<accession>A0AAX4J948</accession>
<evidence type="ECO:0000256" key="4">
    <source>
        <dbReference type="ARBA" id="ARBA00022884"/>
    </source>
</evidence>
<dbReference type="SUPFAM" id="SSF81301">
    <property type="entry name" value="Nucleotidyltransferase"/>
    <property type="match status" value="1"/>
</dbReference>
<dbReference type="Pfam" id="PF01743">
    <property type="entry name" value="PolyA_pol"/>
    <property type="match status" value="1"/>
</dbReference>
<keyword evidence="3" id="KW-0547">Nucleotide-binding</keyword>
<organism evidence="8 9">
    <name type="scientific">Vairimorpha necatrix</name>
    <dbReference type="NCBI Taxonomy" id="6039"/>
    <lineage>
        <taxon>Eukaryota</taxon>
        <taxon>Fungi</taxon>
        <taxon>Fungi incertae sedis</taxon>
        <taxon>Microsporidia</taxon>
        <taxon>Nosematidae</taxon>
        <taxon>Vairimorpha</taxon>
    </lineage>
</organism>
<dbReference type="GO" id="GO:0052927">
    <property type="term" value="F:CC tRNA cytidylyltransferase activity"/>
    <property type="evidence" value="ECO:0007669"/>
    <property type="project" value="TreeGrafter"/>
</dbReference>
<dbReference type="GO" id="GO:0052929">
    <property type="term" value="F:ATP:3'-cytidine-cytidine-tRNA adenylyltransferase activity"/>
    <property type="evidence" value="ECO:0007669"/>
    <property type="project" value="TreeGrafter"/>
</dbReference>
<dbReference type="AlphaFoldDB" id="A0AAX4J948"/>
<dbReference type="GeneID" id="90540256"/>
<dbReference type="PANTHER" id="PTHR13734:SF5">
    <property type="entry name" value="CCA TRNA NUCLEOTIDYLTRANSFERASE, MITOCHONDRIAL"/>
    <property type="match status" value="1"/>
</dbReference>
<evidence type="ECO:0000256" key="5">
    <source>
        <dbReference type="RuleBase" id="RU003953"/>
    </source>
</evidence>
<evidence type="ECO:0000313" key="8">
    <source>
        <dbReference type="EMBL" id="WUR02456.1"/>
    </source>
</evidence>
<evidence type="ECO:0000256" key="3">
    <source>
        <dbReference type="ARBA" id="ARBA00022741"/>
    </source>
</evidence>
<dbReference type="Gene3D" id="1.10.3090.10">
    <property type="entry name" value="cca-adding enzyme, domain 2"/>
    <property type="match status" value="1"/>
</dbReference>
<dbReference type="KEGG" id="vnx:VNE69_01392"/>
<reference evidence="8" key="1">
    <citation type="journal article" date="2024" name="BMC Genomics">
        <title>Functional annotation of a divergent genome using sequence and structure-based similarity.</title>
        <authorList>
            <person name="Svedberg D."/>
            <person name="Winiger R.R."/>
            <person name="Berg A."/>
            <person name="Sharma H."/>
            <person name="Tellgren-Roth C."/>
            <person name="Debrunner-Vossbrinck B.A."/>
            <person name="Vossbrinck C.R."/>
            <person name="Barandun J."/>
        </authorList>
    </citation>
    <scope>NUCLEOTIDE SEQUENCE</scope>
    <source>
        <strain evidence="8">Illinois isolate</strain>
    </source>
</reference>
<dbReference type="Proteomes" id="UP001334084">
    <property type="component" value="Chromosome 1"/>
</dbReference>
<feature type="domain" description="tRNA nucleotidyltransferase/poly(A) polymerase RNA and SrmB- binding" evidence="7">
    <location>
        <begin position="209"/>
        <end position="246"/>
    </location>
</feature>
<evidence type="ECO:0000259" key="6">
    <source>
        <dbReference type="Pfam" id="PF01743"/>
    </source>
</evidence>
<proteinExistence type="inferred from homology"/>
<dbReference type="GO" id="GO:0001680">
    <property type="term" value="P:tRNA 3'-terminal CCA addition"/>
    <property type="evidence" value="ECO:0007669"/>
    <property type="project" value="UniProtKB-ARBA"/>
</dbReference>
<dbReference type="RefSeq" id="XP_065328601.1">
    <property type="nucleotide sequence ID" value="XM_065472529.1"/>
</dbReference>
<keyword evidence="2 5" id="KW-0808">Transferase</keyword>
<dbReference type="InterPro" id="IPR043519">
    <property type="entry name" value="NT_sf"/>
</dbReference>
<protein>
    <submittedName>
        <fullName evidence="8">CCA-adding protein</fullName>
    </submittedName>
</protein>
<dbReference type="GO" id="GO:0000166">
    <property type="term" value="F:nucleotide binding"/>
    <property type="evidence" value="ECO:0007669"/>
    <property type="project" value="UniProtKB-KW"/>
</dbReference>
<name>A0AAX4J948_9MICR</name>
<evidence type="ECO:0000313" key="9">
    <source>
        <dbReference type="Proteomes" id="UP001334084"/>
    </source>
</evidence>
<sequence>MNFDISKEEQEVFDMILSCRPSNVIPRVAGGWVRDKLMGITSYDLDIALQNISGYNFALILESSFKSSVSKVNLIKSNPEKSKHLETSVCSVNGLLIDFVNLRSETYSISRIPSIKEGSPEEDAFRRDLTINSLFYNLISKEIEDFTGRGLKDIRNRLLDTPLDPYKTFEDDPLRILRLFRFHSKLDFSISPRVIDSLNYAELKNHLRNKVSKERVNIEIFKILDSKYAYKGIYDMVRYQYTEAVFNIKIIEEEYFIHLMRGNWLYNLYIIFLKTSCQLILNDDHNKSYYNEDDKSVKQSDGNKSQSGLFLNFEFLNVIISKFNLCCSSKILKIIRQIEEGLFLCKYLDFNNFSDFNIHFICLILGEYHKDILYFEYLKNKEEKVNKFLINLINKTSVIFEKPKIEIKDLDLRLQIEKKFIKYFVKEIKIYQIVYPEEDVMEYLKKNKEEIIKKYLRLEIPYKMNT</sequence>
<dbReference type="Pfam" id="PF12627">
    <property type="entry name" value="PolyA_pol_RNAbd"/>
    <property type="match status" value="1"/>
</dbReference>
<dbReference type="GO" id="GO:0003723">
    <property type="term" value="F:RNA binding"/>
    <property type="evidence" value="ECO:0007669"/>
    <property type="project" value="UniProtKB-KW"/>
</dbReference>
<dbReference type="EMBL" id="CP142726">
    <property type="protein sequence ID" value="WUR02456.1"/>
    <property type="molecule type" value="Genomic_DNA"/>
</dbReference>
<dbReference type="InterPro" id="IPR032828">
    <property type="entry name" value="PolyA_RNA-bd"/>
</dbReference>
<feature type="domain" description="Poly A polymerase head" evidence="6">
    <location>
        <begin position="27"/>
        <end position="159"/>
    </location>
</feature>
<keyword evidence="9" id="KW-1185">Reference proteome</keyword>
<gene>
    <name evidence="8" type="ORF">VNE69_01392</name>
</gene>
<dbReference type="InterPro" id="IPR002646">
    <property type="entry name" value="PolA_pol_head_dom"/>
</dbReference>
<dbReference type="CDD" id="cd05398">
    <property type="entry name" value="NT_ClassII-CCAase"/>
    <property type="match status" value="1"/>
</dbReference>
<dbReference type="SUPFAM" id="SSF81891">
    <property type="entry name" value="Poly A polymerase C-terminal region-like"/>
    <property type="match status" value="1"/>
</dbReference>
<evidence type="ECO:0000256" key="1">
    <source>
        <dbReference type="ARBA" id="ARBA00007265"/>
    </source>
</evidence>
<evidence type="ECO:0000256" key="2">
    <source>
        <dbReference type="ARBA" id="ARBA00022679"/>
    </source>
</evidence>
<keyword evidence="4 5" id="KW-0694">RNA-binding</keyword>
<dbReference type="Gene3D" id="3.30.460.10">
    <property type="entry name" value="Beta Polymerase, domain 2"/>
    <property type="match status" value="1"/>
</dbReference>
<dbReference type="PANTHER" id="PTHR13734">
    <property type="entry name" value="TRNA-NUCLEOTIDYLTRANSFERASE"/>
    <property type="match status" value="1"/>
</dbReference>
<comment type="similarity">
    <text evidence="1 5">Belongs to the tRNA nucleotidyltransferase/poly(A) polymerase family.</text>
</comment>
<evidence type="ECO:0000259" key="7">
    <source>
        <dbReference type="Pfam" id="PF12627"/>
    </source>
</evidence>